<dbReference type="EMBL" id="CP063845">
    <property type="protein sequence ID" value="UFP95364.1"/>
    <property type="molecule type" value="Genomic_DNA"/>
</dbReference>
<protein>
    <recommendedName>
        <fullName evidence="8">Methylenetetrahydrofolate reductase</fullName>
    </recommendedName>
</protein>
<evidence type="ECO:0000256" key="3">
    <source>
        <dbReference type="ARBA" id="ARBA00006743"/>
    </source>
</evidence>
<dbReference type="InterPro" id="IPR029041">
    <property type="entry name" value="FAD-linked_oxidoreductase-like"/>
</dbReference>
<evidence type="ECO:0000256" key="1">
    <source>
        <dbReference type="ARBA" id="ARBA00001974"/>
    </source>
</evidence>
<dbReference type="PANTHER" id="PTHR45754">
    <property type="entry name" value="METHYLENETETRAHYDROFOLATE REDUCTASE"/>
    <property type="match status" value="1"/>
</dbReference>
<dbReference type="RefSeq" id="WP_230842590.1">
    <property type="nucleotide sequence ID" value="NZ_CP063845.1"/>
</dbReference>
<reference evidence="9 10" key="1">
    <citation type="journal article" date="2021" name="Genome Biol. Evol.">
        <title>Complete Genome Sequencing of a Novel Gloeobacter Species from a Waterfall Cave in Mexico.</title>
        <authorList>
            <person name="Saw J.H."/>
            <person name="Cardona T."/>
            <person name="Montejano G."/>
        </authorList>
    </citation>
    <scope>NUCLEOTIDE SEQUENCE [LARGE SCALE GENOMIC DNA]</scope>
    <source>
        <strain evidence="9">MG652769</strain>
    </source>
</reference>
<sequence>MVKSARLETAAERKEFLITAEVMPPKGPDIAAFLEKATLLKNRVHAVNVTDSNRAVMRMSPLAASALLVERGIEPICQLACRDRNRIALQGDLLGAEALGIHNILALTGDPVGCGDHPQARAVCDLESVRLLRVIGGLNRGFDSAGNALSSPTRLFAGAAIDPQCASEAGLRSRFRRKVEAGARFFQSQLITDFERLAWFMDAIAHESARPVLAGIFLLKSAKNAEFINRNLPGVTIPQGIIRRLAGACDPLKEGTVIAAEQLAKARQICDGAHLMAIRKEELIPEILDLAGVAPVQ</sequence>
<evidence type="ECO:0000256" key="2">
    <source>
        <dbReference type="ARBA" id="ARBA00004777"/>
    </source>
</evidence>
<evidence type="ECO:0000313" key="10">
    <source>
        <dbReference type="Proteomes" id="UP001054846"/>
    </source>
</evidence>
<name>A0ABY3PP10_9CYAN</name>
<keyword evidence="4 8" id="KW-0285">Flavoprotein</keyword>
<organism evidence="9 10">
    <name type="scientific">Gloeobacter morelensis MG652769</name>
    <dbReference type="NCBI Taxonomy" id="2781736"/>
    <lineage>
        <taxon>Bacteria</taxon>
        <taxon>Bacillati</taxon>
        <taxon>Cyanobacteriota</taxon>
        <taxon>Cyanophyceae</taxon>
        <taxon>Gloeobacterales</taxon>
        <taxon>Gloeobacteraceae</taxon>
        <taxon>Gloeobacter</taxon>
        <taxon>Gloeobacter morelensis</taxon>
    </lineage>
</organism>
<evidence type="ECO:0000256" key="6">
    <source>
        <dbReference type="ARBA" id="ARBA00023002"/>
    </source>
</evidence>
<evidence type="ECO:0000256" key="7">
    <source>
        <dbReference type="ARBA" id="ARBA00048628"/>
    </source>
</evidence>
<dbReference type="Gene3D" id="3.20.20.220">
    <property type="match status" value="1"/>
</dbReference>
<dbReference type="Proteomes" id="UP001054846">
    <property type="component" value="Chromosome"/>
</dbReference>
<evidence type="ECO:0000313" key="9">
    <source>
        <dbReference type="EMBL" id="UFP95364.1"/>
    </source>
</evidence>
<dbReference type="Pfam" id="PF02219">
    <property type="entry name" value="MTHFR"/>
    <property type="match status" value="1"/>
</dbReference>
<evidence type="ECO:0000256" key="8">
    <source>
        <dbReference type="RuleBase" id="RU003862"/>
    </source>
</evidence>
<dbReference type="SUPFAM" id="SSF51730">
    <property type="entry name" value="FAD-linked oxidoreductase"/>
    <property type="match status" value="1"/>
</dbReference>
<evidence type="ECO:0000256" key="5">
    <source>
        <dbReference type="ARBA" id="ARBA00022827"/>
    </source>
</evidence>
<gene>
    <name evidence="9" type="ORF">ISF26_03700</name>
</gene>
<evidence type="ECO:0000256" key="4">
    <source>
        <dbReference type="ARBA" id="ARBA00022630"/>
    </source>
</evidence>
<keyword evidence="10" id="KW-1185">Reference proteome</keyword>
<comment type="pathway">
    <text evidence="2 8">One-carbon metabolism; tetrahydrofolate interconversion.</text>
</comment>
<comment type="similarity">
    <text evidence="3 8">Belongs to the methylenetetrahydrofolate reductase family.</text>
</comment>
<comment type="cofactor">
    <cofactor evidence="1 8">
        <name>FAD</name>
        <dbReference type="ChEBI" id="CHEBI:57692"/>
    </cofactor>
</comment>
<keyword evidence="6 8" id="KW-0560">Oxidoreductase</keyword>
<comment type="catalytic activity">
    <reaction evidence="7">
        <text>(6S)-5-methyl-5,6,7,8-tetrahydrofolate + NAD(+) = (6R)-5,10-methylene-5,6,7,8-tetrahydrofolate + NADH + H(+)</text>
        <dbReference type="Rhea" id="RHEA:19821"/>
        <dbReference type="ChEBI" id="CHEBI:15378"/>
        <dbReference type="ChEBI" id="CHEBI:15636"/>
        <dbReference type="ChEBI" id="CHEBI:18608"/>
        <dbReference type="ChEBI" id="CHEBI:57540"/>
        <dbReference type="ChEBI" id="CHEBI:57945"/>
        <dbReference type="EC" id="1.5.1.54"/>
    </reaction>
    <physiologicalReaction direction="right-to-left" evidence="7">
        <dbReference type="Rhea" id="RHEA:19823"/>
    </physiologicalReaction>
</comment>
<proteinExistence type="inferred from homology"/>
<keyword evidence="5 8" id="KW-0274">FAD</keyword>
<dbReference type="PANTHER" id="PTHR45754:SF3">
    <property type="entry name" value="METHYLENETETRAHYDROFOLATE REDUCTASE (NADPH)"/>
    <property type="match status" value="1"/>
</dbReference>
<accession>A0ABY3PP10</accession>
<dbReference type="CDD" id="cd00537">
    <property type="entry name" value="MTHFR"/>
    <property type="match status" value="1"/>
</dbReference>
<dbReference type="InterPro" id="IPR003171">
    <property type="entry name" value="Mehydrof_redctse-like"/>
</dbReference>